<keyword evidence="3" id="KW-1185">Reference proteome</keyword>
<dbReference type="InterPro" id="IPR029063">
    <property type="entry name" value="SAM-dependent_MTases_sf"/>
</dbReference>
<proteinExistence type="predicted"/>
<evidence type="ECO:0000259" key="1">
    <source>
        <dbReference type="Pfam" id="PF08241"/>
    </source>
</evidence>
<dbReference type="RefSeq" id="WP_236982457.1">
    <property type="nucleotide sequence ID" value="NZ_AP023086.1"/>
</dbReference>
<dbReference type="Proteomes" id="UP001320119">
    <property type="component" value="Chromosome"/>
</dbReference>
<reference evidence="2 3" key="1">
    <citation type="journal article" date="2022" name="IScience">
        <title>An ultrasensitive nanofiber-based assay for enzymatic hydrolysis and deep-sea microbial degradation of cellulose.</title>
        <authorList>
            <person name="Tsudome M."/>
            <person name="Tachioka M."/>
            <person name="Miyazaki M."/>
            <person name="Uchimura K."/>
            <person name="Tsuda M."/>
            <person name="Takaki Y."/>
            <person name="Deguchi S."/>
        </authorList>
    </citation>
    <scope>NUCLEOTIDE SEQUENCE [LARGE SCALE GENOMIC DNA]</scope>
    <source>
        <strain evidence="2 3">GE09</strain>
    </source>
</reference>
<dbReference type="Gene3D" id="3.40.50.150">
    <property type="entry name" value="Vaccinia Virus protein VP39"/>
    <property type="match status" value="1"/>
</dbReference>
<evidence type="ECO:0000313" key="3">
    <source>
        <dbReference type="Proteomes" id="UP001320119"/>
    </source>
</evidence>
<name>A0AAN2BKQ8_9GAMM</name>
<dbReference type="Pfam" id="PF08241">
    <property type="entry name" value="Methyltransf_11"/>
    <property type="match status" value="1"/>
</dbReference>
<accession>A0AAN2BKQ8</accession>
<feature type="domain" description="Methyltransferase type 11" evidence="1">
    <location>
        <begin position="98"/>
        <end position="146"/>
    </location>
</feature>
<protein>
    <recommendedName>
        <fullName evidence="1">Methyltransferase type 11 domain-containing protein</fullName>
    </recommendedName>
</protein>
<dbReference type="AlphaFoldDB" id="A0AAN2BKQ8"/>
<evidence type="ECO:0000313" key="2">
    <source>
        <dbReference type="EMBL" id="BCD98237.1"/>
    </source>
</evidence>
<sequence>MPLFRHMRWAKQLAHTVRRRQQVVGLTHTSAALQKWFSSATGQRILAREQQEIDKALSCLFGYHLLQMSALPNEMLYKSSRICHCCRVSFDAKQPAELASHFEALPLADESVDVTLIHHALDFSENPHQLLSEVSRVTIAHGHIVIVGFDPVSLTGAIKPFAQLANISPFWLRHSLASHRITDWLKLLGFEAKETYLGHSLTPLMSARESKIGASLYRNTQLPFGHFYCIVARKTVASIRPIKPAWDTQILNGVKGVKIAPRPITAKGAARLSLIRDIANKQAADTPRDS</sequence>
<dbReference type="KEGG" id="marq:MARGE09_P2438"/>
<dbReference type="SUPFAM" id="SSF53335">
    <property type="entry name" value="S-adenosyl-L-methionine-dependent methyltransferases"/>
    <property type="match status" value="1"/>
</dbReference>
<dbReference type="InterPro" id="IPR013216">
    <property type="entry name" value="Methyltransf_11"/>
</dbReference>
<dbReference type="GO" id="GO:0008757">
    <property type="term" value="F:S-adenosylmethionine-dependent methyltransferase activity"/>
    <property type="evidence" value="ECO:0007669"/>
    <property type="project" value="InterPro"/>
</dbReference>
<gene>
    <name evidence="2" type="ORF">MARGE09_P2438</name>
</gene>
<dbReference type="EMBL" id="AP023086">
    <property type="protein sequence ID" value="BCD98237.1"/>
    <property type="molecule type" value="Genomic_DNA"/>
</dbReference>
<organism evidence="2 3">
    <name type="scientific">Marinagarivorans cellulosilyticus</name>
    <dbReference type="NCBI Taxonomy" id="2721545"/>
    <lineage>
        <taxon>Bacteria</taxon>
        <taxon>Pseudomonadati</taxon>
        <taxon>Pseudomonadota</taxon>
        <taxon>Gammaproteobacteria</taxon>
        <taxon>Cellvibrionales</taxon>
        <taxon>Cellvibrionaceae</taxon>
        <taxon>Marinagarivorans</taxon>
    </lineage>
</organism>